<proteinExistence type="predicted"/>
<keyword evidence="3" id="KW-0378">Hydrolase</keyword>
<dbReference type="SUPFAM" id="SSF55486">
    <property type="entry name" value="Metalloproteases ('zincins'), catalytic domain"/>
    <property type="match status" value="1"/>
</dbReference>
<keyword evidence="1" id="KW-0645">Protease</keyword>
<dbReference type="PRINTS" id="PR00138">
    <property type="entry name" value="MATRIXIN"/>
</dbReference>
<dbReference type="SMART" id="SM00235">
    <property type="entry name" value="ZnMc"/>
    <property type="match status" value="1"/>
</dbReference>
<keyword evidence="6" id="KW-0482">Metalloprotease</keyword>
<accession>A0ABX1L0T5</accession>
<keyword evidence="4" id="KW-0862">Zinc</keyword>
<dbReference type="InterPro" id="IPR021190">
    <property type="entry name" value="Pept_M10A"/>
</dbReference>
<dbReference type="Gene3D" id="3.40.390.10">
    <property type="entry name" value="Collagenase (Catalytic Domain)"/>
    <property type="match status" value="1"/>
</dbReference>
<evidence type="ECO:0000259" key="5">
    <source>
        <dbReference type="SMART" id="SM00235"/>
    </source>
</evidence>
<dbReference type="CDD" id="cd04268">
    <property type="entry name" value="ZnMc_MMP_like"/>
    <property type="match status" value="1"/>
</dbReference>
<evidence type="ECO:0000256" key="4">
    <source>
        <dbReference type="ARBA" id="ARBA00022833"/>
    </source>
</evidence>
<gene>
    <name evidence="6" type="ORF">HEQ44_00325</name>
</gene>
<reference evidence="6 7" key="1">
    <citation type="submission" date="2020-03" db="EMBL/GenBank/DDBJ databases">
        <authorList>
            <person name="Zhang Z."/>
            <person name="Guo Z."/>
            <person name="Hou Q."/>
            <person name="Shen X."/>
        </authorList>
    </citation>
    <scope>NUCLEOTIDE SEQUENCE [LARGE SCALE GENOMIC DNA]</scope>
    <source>
        <strain evidence="6 7">HBUAS51329</strain>
    </source>
</reference>
<evidence type="ECO:0000256" key="3">
    <source>
        <dbReference type="ARBA" id="ARBA00022801"/>
    </source>
</evidence>
<protein>
    <submittedName>
        <fullName evidence="6">Matrixin family metalloprotease</fullName>
    </submittedName>
</protein>
<dbReference type="InterPro" id="IPR024079">
    <property type="entry name" value="MetalloPept_cat_dom_sf"/>
</dbReference>
<dbReference type="GO" id="GO:0008237">
    <property type="term" value="F:metallopeptidase activity"/>
    <property type="evidence" value="ECO:0007669"/>
    <property type="project" value="UniProtKB-KW"/>
</dbReference>
<dbReference type="RefSeq" id="WP_168848597.1">
    <property type="nucleotide sequence ID" value="NZ_JAAVSD010000001.1"/>
</dbReference>
<evidence type="ECO:0000313" key="7">
    <source>
        <dbReference type="Proteomes" id="UP000707477"/>
    </source>
</evidence>
<comment type="caution">
    <text evidence="6">The sequence shown here is derived from an EMBL/GenBank/DDBJ whole genome shotgun (WGS) entry which is preliminary data.</text>
</comment>
<dbReference type="InterPro" id="IPR001818">
    <property type="entry name" value="Pept_M10_metallopeptidase"/>
</dbReference>
<evidence type="ECO:0000313" key="6">
    <source>
        <dbReference type="EMBL" id="NLR28633.1"/>
    </source>
</evidence>
<dbReference type="InterPro" id="IPR006026">
    <property type="entry name" value="Peptidase_Metallo"/>
</dbReference>
<keyword evidence="7" id="KW-1185">Reference proteome</keyword>
<evidence type="ECO:0000256" key="1">
    <source>
        <dbReference type="ARBA" id="ARBA00022670"/>
    </source>
</evidence>
<feature type="domain" description="Peptidase metallopeptidase" evidence="5">
    <location>
        <begin position="39"/>
        <end position="187"/>
    </location>
</feature>
<sequence>MTRSAWYRKIVTIVMTIGLFVSQIGGAVALAATTTPFGPERFAQNHATYAITTKSAYYQKIWRAAIKAWNHTGAFKFKLASARNAQIKLTTASASQSRQLGRDVGLTEFWARQDYLYKVNSELNPALLHSYDYSRTDDLHVAEHELGHAMGLAHNPSKHSVMYYQNRSVGIQQVDIDGVNLRYHTPAGQQAS</sequence>
<name>A0ABX1L0T5_9LACO</name>
<organism evidence="6 7">
    <name type="scientific">Levilactobacillus tujiorum</name>
    <dbReference type="NCBI Taxonomy" id="2912243"/>
    <lineage>
        <taxon>Bacteria</taxon>
        <taxon>Bacillati</taxon>
        <taxon>Bacillota</taxon>
        <taxon>Bacilli</taxon>
        <taxon>Lactobacillales</taxon>
        <taxon>Lactobacillaceae</taxon>
        <taxon>Levilactobacillus</taxon>
    </lineage>
</organism>
<keyword evidence="2" id="KW-0479">Metal-binding</keyword>
<dbReference type="Pfam" id="PF00413">
    <property type="entry name" value="Peptidase_M10"/>
    <property type="match status" value="1"/>
</dbReference>
<dbReference type="Proteomes" id="UP000707477">
    <property type="component" value="Unassembled WGS sequence"/>
</dbReference>
<evidence type="ECO:0000256" key="2">
    <source>
        <dbReference type="ARBA" id="ARBA00022723"/>
    </source>
</evidence>
<dbReference type="EMBL" id="JAAVSD010000001">
    <property type="protein sequence ID" value="NLR28633.1"/>
    <property type="molecule type" value="Genomic_DNA"/>
</dbReference>